<keyword evidence="1" id="KW-0472">Membrane</keyword>
<dbReference type="InterPro" id="IPR012495">
    <property type="entry name" value="TadE-like_dom"/>
</dbReference>
<accession>A0ABN6FJY4</accession>
<evidence type="ECO:0000313" key="4">
    <source>
        <dbReference type="Proteomes" id="UP001319861"/>
    </source>
</evidence>
<evidence type="ECO:0000313" key="3">
    <source>
        <dbReference type="EMBL" id="BCT77114.1"/>
    </source>
</evidence>
<evidence type="ECO:0000259" key="2">
    <source>
        <dbReference type="Pfam" id="PF07811"/>
    </source>
</evidence>
<evidence type="ECO:0000256" key="1">
    <source>
        <dbReference type="SAM" id="Phobius"/>
    </source>
</evidence>
<dbReference type="RefSeq" id="WP_229229856.1">
    <property type="nucleotide sequence ID" value="NZ_AP024525.1"/>
</dbReference>
<dbReference type="EMBL" id="AP024525">
    <property type="protein sequence ID" value="BCT77114.1"/>
    <property type="molecule type" value="Genomic_DNA"/>
</dbReference>
<keyword evidence="1" id="KW-0812">Transmembrane</keyword>
<name>A0ABN6FJY4_SINCY</name>
<keyword evidence="1" id="KW-1133">Transmembrane helix</keyword>
<organism evidence="3 4">
    <name type="scientific">Sinomonas cyclohexanicum</name>
    <name type="common">Corynebacterium cyclohexanicum</name>
    <dbReference type="NCBI Taxonomy" id="322009"/>
    <lineage>
        <taxon>Bacteria</taxon>
        <taxon>Bacillati</taxon>
        <taxon>Actinomycetota</taxon>
        <taxon>Actinomycetes</taxon>
        <taxon>Micrococcales</taxon>
        <taxon>Micrococcaceae</taxon>
        <taxon>Sinomonas</taxon>
    </lineage>
</organism>
<protein>
    <recommendedName>
        <fullName evidence="2">TadE-like domain-containing protein</fullName>
    </recommendedName>
</protein>
<feature type="domain" description="TadE-like" evidence="2">
    <location>
        <begin position="11"/>
        <end position="53"/>
    </location>
</feature>
<sequence>MTTETGRRERGAAAVEFALVVPLLLALVLGIVEFGHIYNAQIMISNAAREAARTMAVTGQPATAQTAANAVAPGLTLNVGSLACVTDPTNSSLKQVTATVTSNVPLLAGSWLLPASTISLTGVGVMRCGG</sequence>
<proteinExistence type="predicted"/>
<dbReference type="Proteomes" id="UP001319861">
    <property type="component" value="Chromosome"/>
</dbReference>
<gene>
    <name evidence="3" type="ORF">SCMU_29560</name>
</gene>
<dbReference type="Pfam" id="PF07811">
    <property type="entry name" value="TadE"/>
    <property type="match status" value="1"/>
</dbReference>
<feature type="transmembrane region" description="Helical" evidence="1">
    <location>
        <begin position="12"/>
        <end position="32"/>
    </location>
</feature>
<reference evidence="3 4" key="1">
    <citation type="journal article" date="2021" name="J. Biosci. Bioeng.">
        <title>Identification and characterization of a chc gene cluster responsible for the aromatization pathway of cyclohexanecarboxylate degradation in Sinomonas cyclohexanicum ATCC 51369.</title>
        <authorList>
            <person name="Yamamoto T."/>
            <person name="Hasegawa Y."/>
            <person name="Lau P.C.K."/>
            <person name="Iwaki H."/>
        </authorList>
    </citation>
    <scope>NUCLEOTIDE SEQUENCE [LARGE SCALE GENOMIC DNA]</scope>
    <source>
        <strain evidence="3 4">ATCC 51369</strain>
    </source>
</reference>
<keyword evidence="4" id="KW-1185">Reference proteome</keyword>